<protein>
    <submittedName>
        <fullName evidence="2">Glucokinase</fullName>
    </submittedName>
</protein>
<reference evidence="3" key="1">
    <citation type="submission" date="2016-10" db="EMBL/GenBank/DDBJ databases">
        <authorList>
            <person name="Varghese N."/>
            <person name="Submissions S."/>
        </authorList>
    </citation>
    <scope>NUCLEOTIDE SEQUENCE [LARGE SCALE GENOMIC DNA]</scope>
    <source>
        <strain evidence="3">DSM 22361</strain>
    </source>
</reference>
<dbReference type="OrthoDB" id="49666at2"/>
<dbReference type="PANTHER" id="PTHR18964">
    <property type="entry name" value="ROK (REPRESSOR, ORF, KINASE) FAMILY"/>
    <property type="match status" value="1"/>
</dbReference>
<dbReference type="Pfam" id="PF00480">
    <property type="entry name" value="ROK"/>
    <property type="match status" value="1"/>
</dbReference>
<dbReference type="RefSeq" id="WP_103907097.1">
    <property type="nucleotide sequence ID" value="NZ_CP049246.1"/>
</dbReference>
<gene>
    <name evidence="2" type="ORF">SAMN05421877_109198</name>
</gene>
<comment type="similarity">
    <text evidence="1">Belongs to the ROK (NagC/XylR) family.</text>
</comment>
<dbReference type="EMBL" id="FNUT01000009">
    <property type="protein sequence ID" value="SEG56257.1"/>
    <property type="molecule type" value="Genomic_DNA"/>
</dbReference>
<dbReference type="InterPro" id="IPR000600">
    <property type="entry name" value="ROK"/>
</dbReference>
<dbReference type="GO" id="GO:0016301">
    <property type="term" value="F:kinase activity"/>
    <property type="evidence" value="ECO:0007669"/>
    <property type="project" value="UniProtKB-KW"/>
</dbReference>
<dbReference type="Proteomes" id="UP000236731">
    <property type="component" value="Unassembled WGS sequence"/>
</dbReference>
<name>A0A1H6B7S8_9SPHI</name>
<evidence type="ECO:0000313" key="3">
    <source>
        <dbReference type="Proteomes" id="UP000236731"/>
    </source>
</evidence>
<dbReference type="PANTHER" id="PTHR18964:SF149">
    <property type="entry name" value="BIFUNCTIONAL UDP-N-ACETYLGLUCOSAMINE 2-EPIMERASE_N-ACETYLMANNOSAMINE KINASE"/>
    <property type="match status" value="1"/>
</dbReference>
<dbReference type="InterPro" id="IPR043129">
    <property type="entry name" value="ATPase_NBD"/>
</dbReference>
<dbReference type="Gene3D" id="3.30.420.40">
    <property type="match status" value="2"/>
</dbReference>
<organism evidence="2 3">
    <name type="scientific">Sphingobacterium lactis</name>
    <dbReference type="NCBI Taxonomy" id="797291"/>
    <lineage>
        <taxon>Bacteria</taxon>
        <taxon>Pseudomonadati</taxon>
        <taxon>Bacteroidota</taxon>
        <taxon>Sphingobacteriia</taxon>
        <taxon>Sphingobacteriales</taxon>
        <taxon>Sphingobacteriaceae</taxon>
        <taxon>Sphingobacterium</taxon>
    </lineage>
</organism>
<dbReference type="SUPFAM" id="SSF53067">
    <property type="entry name" value="Actin-like ATPase domain"/>
    <property type="match status" value="1"/>
</dbReference>
<accession>A0A1H6B7S8</accession>
<keyword evidence="2" id="KW-0418">Kinase</keyword>
<keyword evidence="2" id="KW-0808">Transferase</keyword>
<dbReference type="CDD" id="cd23763">
    <property type="entry name" value="ASKHA_ATPase_ROK"/>
    <property type="match status" value="1"/>
</dbReference>
<dbReference type="AlphaFoldDB" id="A0A1H6B7S8"/>
<proteinExistence type="inferred from homology"/>
<evidence type="ECO:0000313" key="2">
    <source>
        <dbReference type="EMBL" id="SEG56257.1"/>
    </source>
</evidence>
<keyword evidence="3" id="KW-1185">Reference proteome</keyword>
<sequence length="287" mass="32507">MHTSNYILSCDIGGTHITSAIVEKNTWQILEHTVTRTHVNSAENAKSIFLDWTSNMKACLAKTEEPVLQVGIAAPGPFDYEKGIALMKGQSKYDSIYQMQVTQPILDGIGKGHLDIRYINDAAAFLQGEIFGCGLEQEQRILGITLGTGLGSAVWNNGEKAFDADLWDTPYKTSIFEEHLVTRWFVRRFEELSGYQESGLREILEQHGDTKEVQQLLQEYQQHLLDFLHFFSQKYDCRFFIIGGNIAKAWDRIFPDPSLLQDYRIQIGKYQEQAAIIGAAALFSETK</sequence>
<evidence type="ECO:0000256" key="1">
    <source>
        <dbReference type="ARBA" id="ARBA00006479"/>
    </source>
</evidence>